<organism evidence="3 4">
    <name type="scientific">Gemmata obscuriglobus</name>
    <dbReference type="NCBI Taxonomy" id="114"/>
    <lineage>
        <taxon>Bacteria</taxon>
        <taxon>Pseudomonadati</taxon>
        <taxon>Planctomycetota</taxon>
        <taxon>Planctomycetia</taxon>
        <taxon>Gemmatales</taxon>
        <taxon>Gemmataceae</taxon>
        <taxon>Gemmata</taxon>
    </lineage>
</organism>
<gene>
    <name evidence="3" type="ORF">C1280_28165</name>
</gene>
<evidence type="ECO:0000259" key="2">
    <source>
        <dbReference type="Pfam" id="PF04151"/>
    </source>
</evidence>
<sequence length="825" mass="87409">MRFFRSTSTCAALLLAAAGAAADTPKLARLSPPGGPRGTTVEVEFTGRALGQTREVLFYEPGITVEGIEPVESTTGPTRKAVPVDPGTRIRVKLKLAADCPLGPHGLRLRTATGLTEYQRFFVGPFPTVEENEVIGKTRNDKPETATPVPANVTVLGKLNDPTDVDLYRVEVKRGQRVSAEVEAARLGVERGIPDLHLAIYAPDGAKLAAADDSALFVQDPVLSVIAPRDGAYLVEVRHSMYNAANDVYRLHVGTFARPTGVYPAGGPAGEELKVRVLGDPKGAWDQTARLPKAPGDVPFVAVSDGVSAPSPNRLRASPFPNVLEVEPNDTPATAPTTAAPLPVAFNGIIEKPGDVDCFRFKAKKGEQFRFHALAQALGSPLDPVIWIKPVGAKPGAAGQRAADSRPNQLGFAPAGGLIRETHDPVLEFTVPADGEYVLGVEDERGEGGADYVYRVEVQPETSAVHTYIAPEPENQFAPQLRQAVAVPAGNRTTVQVGVFATGRPVAGELELVGVNLPKGVTLHAPRLTPGMTKVPVVFEAAADAKPEALLVDLIARPVGGASPLASGYRQTVPMNAYGNNDYYLHVPIDRLALAVTEPAPFTVKVEEPKSALVQNGEVSLKFRVERAKGFDGPVTVQLEWKPLGINTATPVTVPAGKTEGVYLLGAARNAAAGTHQLTLTAMSGSGRRGYNDGEGRTYVASQPFKLPVAEPHVEARFPRTSIERGKTAALVVKLNHLQPFEGKAAVTLGRLPRGIELADGPREITSADKEVKFTLRATPEALVGNYQGVVLDVTVTDKGQSVRQLSGGGVLRVDAERGAAAKDK</sequence>
<name>A0A2Z3H3Y1_9BACT</name>
<accession>A0A2Z3H3Y1</accession>
<proteinExistence type="predicted"/>
<evidence type="ECO:0000256" key="1">
    <source>
        <dbReference type="SAM" id="SignalP"/>
    </source>
</evidence>
<feature type="signal peptide" evidence="1">
    <location>
        <begin position="1"/>
        <end position="22"/>
    </location>
</feature>
<dbReference type="Pfam" id="PF04151">
    <property type="entry name" value="PPC"/>
    <property type="match status" value="1"/>
</dbReference>
<dbReference type="KEGG" id="gog:C1280_28165"/>
<keyword evidence="1" id="KW-0732">Signal</keyword>
<dbReference type="RefSeq" id="WP_010051761.1">
    <property type="nucleotide sequence ID" value="NZ_CP025958.1"/>
</dbReference>
<reference evidence="3 4" key="1">
    <citation type="submission" date="2018-01" db="EMBL/GenBank/DDBJ databases">
        <title>G. obscuriglobus.</title>
        <authorList>
            <person name="Franke J."/>
            <person name="Blomberg W."/>
            <person name="Selmecki A."/>
        </authorList>
    </citation>
    <scope>NUCLEOTIDE SEQUENCE [LARGE SCALE GENOMIC DNA]</scope>
    <source>
        <strain evidence="3 4">DSM 5831</strain>
    </source>
</reference>
<dbReference type="InterPro" id="IPR007280">
    <property type="entry name" value="Peptidase_C_arc/bac"/>
</dbReference>
<keyword evidence="4" id="KW-1185">Reference proteome</keyword>
<evidence type="ECO:0000313" key="4">
    <source>
        <dbReference type="Proteomes" id="UP000245802"/>
    </source>
</evidence>
<dbReference type="AlphaFoldDB" id="A0A2Z3H3Y1"/>
<dbReference type="OrthoDB" id="237792at2"/>
<evidence type="ECO:0000313" key="3">
    <source>
        <dbReference type="EMBL" id="AWM40478.1"/>
    </source>
</evidence>
<feature type="chain" id="PRO_5016328488" description="Peptidase C-terminal archaeal/bacterial domain-containing protein" evidence="1">
    <location>
        <begin position="23"/>
        <end position="825"/>
    </location>
</feature>
<feature type="domain" description="Peptidase C-terminal archaeal/bacterial" evidence="2">
    <location>
        <begin position="164"/>
        <end position="238"/>
    </location>
</feature>
<dbReference type="Proteomes" id="UP000245802">
    <property type="component" value="Chromosome"/>
</dbReference>
<protein>
    <recommendedName>
        <fullName evidence="2">Peptidase C-terminal archaeal/bacterial domain-containing protein</fullName>
    </recommendedName>
</protein>
<dbReference type="EMBL" id="CP025958">
    <property type="protein sequence ID" value="AWM40478.1"/>
    <property type="molecule type" value="Genomic_DNA"/>
</dbReference>
<dbReference type="Gene3D" id="2.60.120.380">
    <property type="match status" value="2"/>
</dbReference>